<evidence type="ECO:0000313" key="2">
    <source>
        <dbReference type="EMBL" id="KAA3467333.1"/>
    </source>
</evidence>
<dbReference type="InterPro" id="IPR054722">
    <property type="entry name" value="PolX-like_BBD"/>
</dbReference>
<protein>
    <submittedName>
        <fullName evidence="2">Retrovirus-related Pol polyprotein from transposon TNT 1-94</fullName>
    </submittedName>
</protein>
<gene>
    <name evidence="2" type="ORF">EPI10_002356</name>
</gene>
<dbReference type="Pfam" id="PF22936">
    <property type="entry name" value="Pol_BBD"/>
    <property type="match status" value="1"/>
</dbReference>
<feature type="domain" description="Retrovirus-related Pol polyprotein from transposon TNT 1-94-like beta-barrel" evidence="1">
    <location>
        <begin position="130"/>
        <end position="177"/>
    </location>
</feature>
<dbReference type="AlphaFoldDB" id="A0A5B6VDW5"/>
<proteinExistence type="predicted"/>
<sequence length="177" mass="20590">MEKKISDQTIVEKVLRSLTPRIDHVVATIMESKDMASCSFDEPMKSLQSYEARLNRANEKSDEKAFQVTGDSFEQQRKSTYRRCYRGTRNYHGKGRLLERDKQANYAEDDEEIKLFMACQDDTIALADIWFLNNGYSYHMTGIKSLFKEIDESYKVKVRFGDDKKMQVEGKDAIAIK</sequence>
<comment type="caution">
    <text evidence="2">The sequence shown here is derived from an EMBL/GenBank/DDBJ whole genome shotgun (WGS) entry which is preliminary data.</text>
</comment>
<evidence type="ECO:0000313" key="3">
    <source>
        <dbReference type="Proteomes" id="UP000325315"/>
    </source>
</evidence>
<dbReference type="OrthoDB" id="1002208at2759"/>
<reference evidence="3" key="1">
    <citation type="journal article" date="2019" name="Plant Biotechnol. J.">
        <title>Genome sequencing of the Australian wild diploid species Gossypium australe highlights disease resistance and delayed gland morphogenesis.</title>
        <authorList>
            <person name="Cai Y."/>
            <person name="Cai X."/>
            <person name="Wang Q."/>
            <person name="Wang P."/>
            <person name="Zhang Y."/>
            <person name="Cai C."/>
            <person name="Xu Y."/>
            <person name="Wang K."/>
            <person name="Zhou Z."/>
            <person name="Wang C."/>
            <person name="Geng S."/>
            <person name="Li B."/>
            <person name="Dong Q."/>
            <person name="Hou Y."/>
            <person name="Wang H."/>
            <person name="Ai P."/>
            <person name="Liu Z."/>
            <person name="Yi F."/>
            <person name="Sun M."/>
            <person name="An G."/>
            <person name="Cheng J."/>
            <person name="Zhang Y."/>
            <person name="Shi Q."/>
            <person name="Xie Y."/>
            <person name="Shi X."/>
            <person name="Chang Y."/>
            <person name="Huang F."/>
            <person name="Chen Y."/>
            <person name="Hong S."/>
            <person name="Mi L."/>
            <person name="Sun Q."/>
            <person name="Zhang L."/>
            <person name="Zhou B."/>
            <person name="Peng R."/>
            <person name="Zhang X."/>
            <person name="Liu F."/>
        </authorList>
    </citation>
    <scope>NUCLEOTIDE SEQUENCE [LARGE SCALE GENOMIC DNA]</scope>
    <source>
        <strain evidence="3">cv. PA1801</strain>
    </source>
</reference>
<dbReference type="EMBL" id="SMMG02000007">
    <property type="protein sequence ID" value="KAA3467333.1"/>
    <property type="molecule type" value="Genomic_DNA"/>
</dbReference>
<evidence type="ECO:0000259" key="1">
    <source>
        <dbReference type="Pfam" id="PF22936"/>
    </source>
</evidence>
<organism evidence="2 3">
    <name type="scientific">Gossypium australe</name>
    <dbReference type="NCBI Taxonomy" id="47621"/>
    <lineage>
        <taxon>Eukaryota</taxon>
        <taxon>Viridiplantae</taxon>
        <taxon>Streptophyta</taxon>
        <taxon>Embryophyta</taxon>
        <taxon>Tracheophyta</taxon>
        <taxon>Spermatophyta</taxon>
        <taxon>Magnoliopsida</taxon>
        <taxon>eudicotyledons</taxon>
        <taxon>Gunneridae</taxon>
        <taxon>Pentapetalae</taxon>
        <taxon>rosids</taxon>
        <taxon>malvids</taxon>
        <taxon>Malvales</taxon>
        <taxon>Malvaceae</taxon>
        <taxon>Malvoideae</taxon>
        <taxon>Gossypium</taxon>
    </lineage>
</organism>
<accession>A0A5B6VDW5</accession>
<name>A0A5B6VDW5_9ROSI</name>
<dbReference type="Proteomes" id="UP000325315">
    <property type="component" value="Unassembled WGS sequence"/>
</dbReference>
<keyword evidence="3" id="KW-1185">Reference proteome</keyword>